<sequence>MTDDGQNKVKRRQWNPEDMEAAMRAVQQEKKTVSAAAKQHSVPRKTLDDRIRGRVIHGSNPGPSTVLTAREEDALASYLLYMAERGFPLTSNM</sequence>
<name>A0AA35WHE1_GEOBA</name>
<accession>A0AA35WHE1</accession>
<feature type="domain" description="HTH psq-type" evidence="2">
    <location>
        <begin position="16"/>
        <end position="55"/>
    </location>
</feature>
<proteinExistence type="predicted"/>
<dbReference type="EMBL" id="CASHTH010001841">
    <property type="protein sequence ID" value="CAI8020649.1"/>
    <property type="molecule type" value="Genomic_DNA"/>
</dbReference>
<protein>
    <recommendedName>
        <fullName evidence="2">HTH psq-type domain-containing protein</fullName>
    </recommendedName>
</protein>
<feature type="non-terminal residue" evidence="3">
    <location>
        <position position="93"/>
    </location>
</feature>
<dbReference type="AlphaFoldDB" id="A0AA35WHE1"/>
<organism evidence="3 4">
    <name type="scientific">Geodia barretti</name>
    <name type="common">Barrett's horny sponge</name>
    <dbReference type="NCBI Taxonomy" id="519541"/>
    <lineage>
        <taxon>Eukaryota</taxon>
        <taxon>Metazoa</taxon>
        <taxon>Porifera</taxon>
        <taxon>Demospongiae</taxon>
        <taxon>Heteroscleromorpha</taxon>
        <taxon>Tetractinellida</taxon>
        <taxon>Astrophorina</taxon>
        <taxon>Geodiidae</taxon>
        <taxon>Geodia</taxon>
    </lineage>
</organism>
<dbReference type="Pfam" id="PF05225">
    <property type="entry name" value="HTH_psq"/>
    <property type="match status" value="1"/>
</dbReference>
<reference evidence="3" key="1">
    <citation type="submission" date="2023-03" db="EMBL/GenBank/DDBJ databases">
        <authorList>
            <person name="Steffen K."/>
            <person name="Cardenas P."/>
        </authorList>
    </citation>
    <scope>NUCLEOTIDE SEQUENCE</scope>
</reference>
<dbReference type="Proteomes" id="UP001174909">
    <property type="component" value="Unassembled WGS sequence"/>
</dbReference>
<dbReference type="GO" id="GO:0003677">
    <property type="term" value="F:DNA binding"/>
    <property type="evidence" value="ECO:0007669"/>
    <property type="project" value="InterPro"/>
</dbReference>
<evidence type="ECO:0000259" key="2">
    <source>
        <dbReference type="Pfam" id="PF05225"/>
    </source>
</evidence>
<feature type="region of interest" description="Disordered" evidence="1">
    <location>
        <begin position="33"/>
        <end position="66"/>
    </location>
</feature>
<dbReference type="InterPro" id="IPR009057">
    <property type="entry name" value="Homeodomain-like_sf"/>
</dbReference>
<comment type="caution">
    <text evidence="3">The sequence shown here is derived from an EMBL/GenBank/DDBJ whole genome shotgun (WGS) entry which is preliminary data.</text>
</comment>
<keyword evidence="4" id="KW-1185">Reference proteome</keyword>
<evidence type="ECO:0000313" key="4">
    <source>
        <dbReference type="Proteomes" id="UP001174909"/>
    </source>
</evidence>
<dbReference type="InterPro" id="IPR007889">
    <property type="entry name" value="HTH_Psq"/>
</dbReference>
<evidence type="ECO:0000256" key="1">
    <source>
        <dbReference type="SAM" id="MobiDB-lite"/>
    </source>
</evidence>
<gene>
    <name evidence="3" type="ORF">GBAR_LOCUS12339</name>
</gene>
<evidence type="ECO:0000313" key="3">
    <source>
        <dbReference type="EMBL" id="CAI8020649.1"/>
    </source>
</evidence>
<dbReference type="SUPFAM" id="SSF46689">
    <property type="entry name" value="Homeodomain-like"/>
    <property type="match status" value="1"/>
</dbReference>
<dbReference type="Gene3D" id="1.10.10.60">
    <property type="entry name" value="Homeodomain-like"/>
    <property type="match status" value="1"/>
</dbReference>